<keyword evidence="2" id="KW-1185">Reference proteome</keyword>
<evidence type="ECO:0000313" key="3">
    <source>
        <dbReference type="WBParaSite" id="SPAL_0001446700.1"/>
    </source>
</evidence>
<feature type="region of interest" description="Disordered" evidence="1">
    <location>
        <begin position="316"/>
        <end position="345"/>
    </location>
</feature>
<accession>A0A0N5C984</accession>
<organism evidence="2 3">
    <name type="scientific">Strongyloides papillosus</name>
    <name type="common">Intestinal threadworm</name>
    <dbReference type="NCBI Taxonomy" id="174720"/>
    <lineage>
        <taxon>Eukaryota</taxon>
        <taxon>Metazoa</taxon>
        <taxon>Ecdysozoa</taxon>
        <taxon>Nematoda</taxon>
        <taxon>Chromadorea</taxon>
        <taxon>Rhabditida</taxon>
        <taxon>Tylenchina</taxon>
        <taxon>Panagrolaimomorpha</taxon>
        <taxon>Strongyloidoidea</taxon>
        <taxon>Strongyloididae</taxon>
        <taxon>Strongyloides</taxon>
    </lineage>
</organism>
<name>A0A0N5C984_STREA</name>
<proteinExistence type="predicted"/>
<reference evidence="3" key="1">
    <citation type="submission" date="2017-02" db="UniProtKB">
        <authorList>
            <consortium name="WormBaseParasite"/>
        </authorList>
    </citation>
    <scope>IDENTIFICATION</scope>
</reference>
<dbReference type="Proteomes" id="UP000046392">
    <property type="component" value="Unplaced"/>
</dbReference>
<feature type="compositionally biased region" description="Acidic residues" evidence="1">
    <location>
        <begin position="327"/>
        <end position="338"/>
    </location>
</feature>
<dbReference type="WBParaSite" id="SPAL_0001446700.1">
    <property type="protein sequence ID" value="SPAL_0001446700.1"/>
    <property type="gene ID" value="SPAL_0001446700"/>
</dbReference>
<dbReference type="AlphaFoldDB" id="A0A0N5C984"/>
<evidence type="ECO:0000313" key="2">
    <source>
        <dbReference type="Proteomes" id="UP000046392"/>
    </source>
</evidence>
<sequence length="432" mass="51423">FKEFKRIHSNVDLYAVEEGHLEIVYNHSRPILDHDARNYETLIRNFNKGRVKKEIFLDNLYDMMLDVEKREELLDHIKKSINRFFSIFNRLKLDGNCDYGVIPNEITALYTADSYPSMKIKRRFGESYFKYEDSSLFRICDPKKCYQPCDKSSHHSWFNLTLVEDDGKACEIIGHLRERAENREFQTLFMDIKLSIKDRHEEITYINIFVPRSDFKSKFISFNLEKIGNTHTSSTLVDFLFSEKKNYIVCYNDVEMKKKFKDIFTDVFRHDRGPDFPCAKIIGLVNRLNTLVEATGEECSIPRYFPKTWKDAYYKNESNNNSQHNDNEEEEVHSDDETSITKQQRTHIRKMSKNMEFRNLCYLTTGYDYDESESEPYSFWHRKPLRDQQRQEMLTRLVALYDITLNLNNAMSQDPEYKGHDFPIFSARVGKC</sequence>
<evidence type="ECO:0000256" key="1">
    <source>
        <dbReference type="SAM" id="MobiDB-lite"/>
    </source>
</evidence>
<protein>
    <submittedName>
        <fullName evidence="3">Fam20C domain-containing protein</fullName>
    </submittedName>
</protein>